<keyword evidence="1" id="KW-0812">Transmembrane</keyword>
<sequence>MSFFGLTDPWIVGAYIGCFVTVVLCCIVGIKVRKSNKGDDE</sequence>
<name>M9SDQ2_METAX</name>
<keyword evidence="1" id="KW-0472">Membrane</keyword>
<keyword evidence="1" id="KW-1133">Transmembrane helix</keyword>
<dbReference type="KEGG" id="max:MMALV_08170"/>
<protein>
    <submittedName>
        <fullName evidence="2">Uncharacterized protein</fullName>
    </submittedName>
</protein>
<evidence type="ECO:0000256" key="1">
    <source>
        <dbReference type="SAM" id="Phobius"/>
    </source>
</evidence>
<feature type="transmembrane region" description="Helical" evidence="1">
    <location>
        <begin position="12"/>
        <end position="30"/>
    </location>
</feature>
<evidence type="ECO:0000313" key="3">
    <source>
        <dbReference type="Proteomes" id="UP000012672"/>
    </source>
</evidence>
<dbReference type="STRING" id="1236689.MMALV_08170"/>
<dbReference type="InParanoid" id="M9SDQ2"/>
<dbReference type="EMBL" id="CP004049">
    <property type="protein sequence ID" value="AGI85555.1"/>
    <property type="molecule type" value="Genomic_DNA"/>
</dbReference>
<accession>M9SDQ2</accession>
<keyword evidence="3" id="KW-1185">Reference proteome</keyword>
<gene>
    <name evidence="2" type="ORF">MMALV_08170</name>
</gene>
<proteinExistence type="predicted"/>
<organism evidence="2 3">
    <name type="scientific">Methanomethylophilus alvi (strain Mx1201)</name>
    <dbReference type="NCBI Taxonomy" id="1236689"/>
    <lineage>
        <taxon>Archaea</taxon>
        <taxon>Methanobacteriati</taxon>
        <taxon>Thermoplasmatota</taxon>
        <taxon>Thermoplasmata</taxon>
        <taxon>Methanomassiliicoccales</taxon>
        <taxon>Methanomethylophilaceae</taxon>
        <taxon>Methanomethylophilus</taxon>
    </lineage>
</organism>
<evidence type="ECO:0000313" key="2">
    <source>
        <dbReference type="EMBL" id="AGI85555.1"/>
    </source>
</evidence>
<dbReference type="eggNOG" id="arCOG04899">
    <property type="taxonomic scope" value="Archaea"/>
</dbReference>
<dbReference type="Proteomes" id="UP000012672">
    <property type="component" value="Chromosome"/>
</dbReference>
<dbReference type="AlphaFoldDB" id="M9SDQ2"/>
<dbReference type="HOGENOM" id="CLU_207588_1_1_2"/>
<reference evidence="2 3" key="1">
    <citation type="journal article" date="2012" name="J. Bacteriol.">
        <title>Genome sequence of 'Candidatus Methanomethylophilus alvus' Mx1201, a methanogenic archaeon from the human gut belonging to a seventh order of methanogens.</title>
        <authorList>
            <person name="Borrel G."/>
            <person name="Harris H.M."/>
            <person name="Tottey W."/>
            <person name="Mihajlovski A."/>
            <person name="Parisot N."/>
            <person name="Peyretaillade E."/>
            <person name="Peyret P."/>
            <person name="Gribaldo S."/>
            <person name="O'Toole P.W."/>
            <person name="Brugere J.F."/>
        </authorList>
    </citation>
    <scope>NUCLEOTIDE SEQUENCE [LARGE SCALE GENOMIC DNA]</scope>
    <source>
        <strain evidence="2 3">Mx1201</strain>
    </source>
</reference>